<dbReference type="EMBL" id="BARU01002041">
    <property type="protein sequence ID" value="GAH23555.1"/>
    <property type="molecule type" value="Genomic_DNA"/>
</dbReference>
<evidence type="ECO:0000313" key="1">
    <source>
        <dbReference type="EMBL" id="GAH23555.1"/>
    </source>
</evidence>
<protein>
    <submittedName>
        <fullName evidence="1">Uncharacterized protein</fullName>
    </submittedName>
</protein>
<gene>
    <name evidence="1" type="ORF">S03H2_05000</name>
</gene>
<dbReference type="AlphaFoldDB" id="X1ETE7"/>
<proteinExistence type="predicted"/>
<comment type="caution">
    <text evidence="1">The sequence shown here is derived from an EMBL/GenBank/DDBJ whole genome shotgun (WGS) entry which is preliminary data.</text>
</comment>
<reference evidence="1" key="1">
    <citation type="journal article" date="2014" name="Front. Microbiol.">
        <title>High frequency of phylogenetically diverse reductive dehalogenase-homologous genes in deep subseafloor sedimentary metagenomes.</title>
        <authorList>
            <person name="Kawai M."/>
            <person name="Futagami T."/>
            <person name="Toyoda A."/>
            <person name="Takaki Y."/>
            <person name="Nishi S."/>
            <person name="Hori S."/>
            <person name="Arai W."/>
            <person name="Tsubouchi T."/>
            <person name="Morono Y."/>
            <person name="Uchiyama I."/>
            <person name="Ito T."/>
            <person name="Fujiyama A."/>
            <person name="Inagaki F."/>
            <person name="Takami H."/>
        </authorList>
    </citation>
    <scope>NUCLEOTIDE SEQUENCE</scope>
    <source>
        <strain evidence="1">Expedition CK06-06</strain>
    </source>
</reference>
<name>X1ETE7_9ZZZZ</name>
<accession>X1ETE7</accession>
<feature type="non-terminal residue" evidence="1">
    <location>
        <position position="1"/>
    </location>
</feature>
<sequence length="35" mass="4176">VEKNRFSMIDTRANKQSLYKTVSRKKLMKTITEMV</sequence>
<organism evidence="1">
    <name type="scientific">marine sediment metagenome</name>
    <dbReference type="NCBI Taxonomy" id="412755"/>
    <lineage>
        <taxon>unclassified sequences</taxon>
        <taxon>metagenomes</taxon>
        <taxon>ecological metagenomes</taxon>
    </lineage>
</organism>